<protein>
    <submittedName>
        <fullName evidence="2">Uncharacterized protein</fullName>
    </submittedName>
</protein>
<evidence type="ECO:0000256" key="1">
    <source>
        <dbReference type="SAM" id="SignalP"/>
    </source>
</evidence>
<comment type="caution">
    <text evidence="2">The sequence shown here is derived from an EMBL/GenBank/DDBJ whole genome shotgun (WGS) entry which is preliminary data.</text>
</comment>
<feature type="signal peptide" evidence="1">
    <location>
        <begin position="1"/>
        <end position="33"/>
    </location>
</feature>
<sequence length="288" mass="32338">MSERKKKQSITSIKWIITLLLLLCSLLALSSCANSTGDLVGNWELVPNEGDLNDTAMTGYVFNENGTVSFYNGYDGKLTISEGNWQISGNDKNYLELRLDEVDTPERKIRFKIADETLYLFSDSGEGKSAYDSRYQKTEQFSFENLIAAAKKQKAKEKQDAQLFCTLTPQEIIDQLKAAGQPIGAVVVYTDPDYATGLLKQPNLQLAQAARFEDRSVEQVENQIEPIGGSVEVYQDYTVAKQRYDYLTVFSDVTGTTYQVGNVLLRLDNAVQLERRTQYETALLAIVK</sequence>
<evidence type="ECO:0000313" key="2">
    <source>
        <dbReference type="EMBL" id="MBC3899815.1"/>
    </source>
</evidence>
<accession>A0ABR6YXF7</accession>
<name>A0ABR6YXF7_9FIRM</name>
<proteinExistence type="predicted"/>
<dbReference type="RefSeq" id="WP_186894226.1">
    <property type="nucleotide sequence ID" value="NZ_WJBE01000007.1"/>
</dbReference>
<dbReference type="Proteomes" id="UP000622405">
    <property type="component" value="Unassembled WGS sequence"/>
</dbReference>
<keyword evidence="1" id="KW-0732">Signal</keyword>
<feature type="chain" id="PRO_5046815779" evidence="1">
    <location>
        <begin position="34"/>
        <end position="288"/>
    </location>
</feature>
<evidence type="ECO:0000313" key="3">
    <source>
        <dbReference type="Proteomes" id="UP000622405"/>
    </source>
</evidence>
<organism evidence="2 3">
    <name type="scientific">Acetobacterium malicum</name>
    <dbReference type="NCBI Taxonomy" id="52692"/>
    <lineage>
        <taxon>Bacteria</taxon>
        <taxon>Bacillati</taxon>
        <taxon>Bacillota</taxon>
        <taxon>Clostridia</taxon>
        <taxon>Eubacteriales</taxon>
        <taxon>Eubacteriaceae</taxon>
        <taxon>Acetobacterium</taxon>
    </lineage>
</organism>
<gene>
    <name evidence="2" type="ORF">GH811_09330</name>
</gene>
<keyword evidence="3" id="KW-1185">Reference proteome</keyword>
<dbReference type="PROSITE" id="PS51257">
    <property type="entry name" value="PROKAR_LIPOPROTEIN"/>
    <property type="match status" value="1"/>
</dbReference>
<reference evidence="2 3" key="1">
    <citation type="journal article" date="2020" name="mSystems">
        <title>Defining Genomic and Predicted Metabolic Features of the Acetobacterium Genus.</title>
        <authorList>
            <person name="Ross D.E."/>
            <person name="Marshall C.W."/>
            <person name="Gulliver D."/>
            <person name="May H.D."/>
            <person name="Norman R.S."/>
        </authorList>
    </citation>
    <scope>NUCLEOTIDE SEQUENCE [LARGE SCALE GENOMIC DNA]</scope>
    <source>
        <strain evidence="2 3">DSM 4132</strain>
    </source>
</reference>
<dbReference type="EMBL" id="WJBE01000007">
    <property type="protein sequence ID" value="MBC3899815.1"/>
    <property type="molecule type" value="Genomic_DNA"/>
</dbReference>